<gene>
    <name evidence="7" type="ORF">UFOPK3164_00895</name>
    <name evidence="8" type="ORF">UFOPK3427_01614</name>
    <name evidence="9" type="ORF">UFOPK4112_00340</name>
</gene>
<feature type="domain" description="Endonuclease/exonuclease/phosphatase" evidence="6">
    <location>
        <begin position="4"/>
        <end position="246"/>
    </location>
</feature>
<name>A0A6J7A527_9ZZZZ</name>
<dbReference type="PANTHER" id="PTHR43250:SF2">
    <property type="entry name" value="EXODEOXYRIBONUCLEASE III"/>
    <property type="match status" value="1"/>
</dbReference>
<dbReference type="Gene3D" id="3.60.10.10">
    <property type="entry name" value="Endonuclease/exonuclease/phosphatase"/>
    <property type="match status" value="1"/>
</dbReference>
<dbReference type="PROSITE" id="PS51435">
    <property type="entry name" value="AP_NUCLEASE_F1_4"/>
    <property type="match status" value="1"/>
</dbReference>
<dbReference type="EMBL" id="CAFBLT010000002">
    <property type="protein sequence ID" value="CAB4882271.1"/>
    <property type="molecule type" value="Genomic_DNA"/>
</dbReference>
<comment type="cofactor">
    <cofactor evidence="1">
        <name>Mg(2+)</name>
        <dbReference type="ChEBI" id="CHEBI:18420"/>
    </cofactor>
</comment>
<dbReference type="SUPFAM" id="SSF56219">
    <property type="entry name" value="DNase I-like"/>
    <property type="match status" value="1"/>
</dbReference>
<evidence type="ECO:0000256" key="2">
    <source>
        <dbReference type="ARBA" id="ARBA00007092"/>
    </source>
</evidence>
<evidence type="ECO:0000259" key="6">
    <source>
        <dbReference type="Pfam" id="PF03372"/>
    </source>
</evidence>
<dbReference type="NCBIfam" id="TIGR00195">
    <property type="entry name" value="exoDNase_III"/>
    <property type="match status" value="1"/>
</dbReference>
<dbReference type="GO" id="GO:0046872">
    <property type="term" value="F:metal ion binding"/>
    <property type="evidence" value="ECO:0007669"/>
    <property type="project" value="UniProtKB-KW"/>
</dbReference>
<dbReference type="InterPro" id="IPR005135">
    <property type="entry name" value="Endo/exonuclease/phosphatase"/>
</dbReference>
<protein>
    <submittedName>
        <fullName evidence="7">Unannotated protein</fullName>
    </submittedName>
</protein>
<dbReference type="AlphaFoldDB" id="A0A6J7A527"/>
<evidence type="ECO:0000313" key="7">
    <source>
        <dbReference type="EMBL" id="CAB4827976.1"/>
    </source>
</evidence>
<dbReference type="PANTHER" id="PTHR43250">
    <property type="entry name" value="EXODEOXYRIBONUCLEASE III"/>
    <property type="match status" value="1"/>
</dbReference>
<evidence type="ECO:0000256" key="4">
    <source>
        <dbReference type="ARBA" id="ARBA00022801"/>
    </source>
</evidence>
<keyword evidence="5" id="KW-0460">Magnesium</keyword>
<proteinExistence type="inferred from homology"/>
<dbReference type="InterPro" id="IPR004808">
    <property type="entry name" value="AP_endonuc_1"/>
</dbReference>
<keyword evidence="3" id="KW-0479">Metal-binding</keyword>
<dbReference type="GO" id="GO:0004519">
    <property type="term" value="F:endonuclease activity"/>
    <property type="evidence" value="ECO:0007669"/>
    <property type="project" value="InterPro"/>
</dbReference>
<reference evidence="7" key="1">
    <citation type="submission" date="2020-05" db="EMBL/GenBank/DDBJ databases">
        <authorList>
            <person name="Chiriac C."/>
            <person name="Salcher M."/>
            <person name="Ghai R."/>
            <person name="Kavagutti S V."/>
        </authorList>
    </citation>
    <scope>NUCLEOTIDE SEQUENCE</scope>
</reference>
<dbReference type="GO" id="GO:0006281">
    <property type="term" value="P:DNA repair"/>
    <property type="evidence" value="ECO:0007669"/>
    <property type="project" value="InterPro"/>
</dbReference>
<dbReference type="CDD" id="cd09086">
    <property type="entry name" value="ExoIII-like_AP-endo"/>
    <property type="match status" value="1"/>
</dbReference>
<accession>A0A6J7A527</accession>
<dbReference type="InterPro" id="IPR020847">
    <property type="entry name" value="AP_endonuclease_F1_BS"/>
</dbReference>
<dbReference type="EMBL" id="CAFABE010000035">
    <property type="protein sequence ID" value="CAB4827976.1"/>
    <property type="molecule type" value="Genomic_DNA"/>
</dbReference>
<dbReference type="NCBIfam" id="TIGR00633">
    <property type="entry name" value="xth"/>
    <property type="match status" value="1"/>
</dbReference>
<evidence type="ECO:0000256" key="1">
    <source>
        <dbReference type="ARBA" id="ARBA00001946"/>
    </source>
</evidence>
<evidence type="ECO:0000313" key="9">
    <source>
        <dbReference type="EMBL" id="CAB5011541.1"/>
    </source>
</evidence>
<evidence type="ECO:0000256" key="3">
    <source>
        <dbReference type="ARBA" id="ARBA00022723"/>
    </source>
</evidence>
<keyword evidence="4" id="KW-0378">Hydrolase</keyword>
<organism evidence="7">
    <name type="scientific">freshwater metagenome</name>
    <dbReference type="NCBI Taxonomy" id="449393"/>
    <lineage>
        <taxon>unclassified sequences</taxon>
        <taxon>metagenomes</taxon>
        <taxon>ecological metagenomes</taxon>
    </lineage>
</organism>
<evidence type="ECO:0000313" key="8">
    <source>
        <dbReference type="EMBL" id="CAB4882271.1"/>
    </source>
</evidence>
<sequence length="255" mass="28020">MRIATWNVNSLNVRLPRVEEWVALHSPDVLCLQETKQTNEKFPTKALEALGYDSIHNGEGRWNGVAILSSVGLESPASGFGSKEDEFGARLVAATCGGVRIMSAYVPNGRSLDSEHFQSKLQWLARLGEVLKEFGDSDEVAVLGDFNVAPVDADVWDIGALEGMTHVSAEERAALEVLAEAGYDDIFRRFHPDGGVYSWWDYRDGAFHKGHGMRIDLVMTSAALSKRAKDAFVDRDARKGVKPSDHAPVVVDFSD</sequence>
<dbReference type="InterPro" id="IPR037493">
    <property type="entry name" value="ExoIII-like"/>
</dbReference>
<dbReference type="Pfam" id="PF03372">
    <property type="entry name" value="Exo_endo_phos"/>
    <property type="match status" value="1"/>
</dbReference>
<comment type="similarity">
    <text evidence="2">Belongs to the DNA repair enzymes AP/ExoA family.</text>
</comment>
<dbReference type="PROSITE" id="PS00726">
    <property type="entry name" value="AP_NUCLEASE_F1_1"/>
    <property type="match status" value="1"/>
</dbReference>
<dbReference type="GO" id="GO:0003677">
    <property type="term" value="F:DNA binding"/>
    <property type="evidence" value="ECO:0007669"/>
    <property type="project" value="InterPro"/>
</dbReference>
<dbReference type="InterPro" id="IPR036691">
    <property type="entry name" value="Endo/exonu/phosph_ase_sf"/>
</dbReference>
<evidence type="ECO:0000256" key="5">
    <source>
        <dbReference type="ARBA" id="ARBA00022842"/>
    </source>
</evidence>
<dbReference type="GO" id="GO:0008311">
    <property type="term" value="F:double-stranded DNA 3'-5' DNA exonuclease activity"/>
    <property type="evidence" value="ECO:0007669"/>
    <property type="project" value="InterPro"/>
</dbReference>
<dbReference type="EMBL" id="CAFBPM010000002">
    <property type="protein sequence ID" value="CAB5011541.1"/>
    <property type="molecule type" value="Genomic_DNA"/>
</dbReference>